<dbReference type="Pfam" id="PF05504">
    <property type="entry name" value="Spore_GerAC"/>
    <property type="match status" value="1"/>
</dbReference>
<keyword evidence="3" id="KW-0309">Germination</keyword>
<dbReference type="InterPro" id="IPR057336">
    <property type="entry name" value="GerAC_N"/>
</dbReference>
<dbReference type="PROSITE" id="PS51257">
    <property type="entry name" value="PROKAR_LIPOPROTEIN"/>
    <property type="match status" value="1"/>
</dbReference>
<evidence type="ECO:0000259" key="8">
    <source>
        <dbReference type="Pfam" id="PF05504"/>
    </source>
</evidence>
<evidence type="ECO:0000256" key="2">
    <source>
        <dbReference type="ARBA" id="ARBA00007886"/>
    </source>
</evidence>
<dbReference type="Gene3D" id="3.30.300.210">
    <property type="entry name" value="Nutrient germinant receptor protein C, domain 3"/>
    <property type="match status" value="1"/>
</dbReference>
<evidence type="ECO:0000256" key="4">
    <source>
        <dbReference type="ARBA" id="ARBA00022729"/>
    </source>
</evidence>
<feature type="domain" description="Spore germination protein N-terminal" evidence="9">
    <location>
        <begin position="25"/>
        <end position="195"/>
    </location>
</feature>
<comment type="caution">
    <text evidence="10">The sequence shown here is derived from an EMBL/GenBank/DDBJ whole genome shotgun (WGS) entry which is preliminary data.</text>
</comment>
<dbReference type="GO" id="GO:0016020">
    <property type="term" value="C:membrane"/>
    <property type="evidence" value="ECO:0007669"/>
    <property type="project" value="UniProtKB-SubCell"/>
</dbReference>
<evidence type="ECO:0000256" key="1">
    <source>
        <dbReference type="ARBA" id="ARBA00004635"/>
    </source>
</evidence>
<keyword evidence="11" id="KW-1185">Reference proteome</keyword>
<evidence type="ECO:0000313" key="11">
    <source>
        <dbReference type="Proteomes" id="UP000256304"/>
    </source>
</evidence>
<organism evidence="10 11">
    <name type="scientific">Paenibacillus taihuensis</name>
    <dbReference type="NCBI Taxonomy" id="1156355"/>
    <lineage>
        <taxon>Bacteria</taxon>
        <taxon>Bacillati</taxon>
        <taxon>Bacillota</taxon>
        <taxon>Bacilli</taxon>
        <taxon>Bacillales</taxon>
        <taxon>Paenibacillaceae</taxon>
        <taxon>Paenibacillus</taxon>
    </lineage>
</organism>
<comment type="similarity">
    <text evidence="2">Belongs to the GerABKC lipoprotein family.</text>
</comment>
<protein>
    <submittedName>
        <fullName evidence="10">Spore germination protein KC</fullName>
    </submittedName>
</protein>
<dbReference type="Pfam" id="PF25198">
    <property type="entry name" value="Spore_GerAC_N"/>
    <property type="match status" value="1"/>
</dbReference>
<evidence type="ECO:0000256" key="3">
    <source>
        <dbReference type="ARBA" id="ARBA00022544"/>
    </source>
</evidence>
<evidence type="ECO:0000256" key="5">
    <source>
        <dbReference type="ARBA" id="ARBA00023136"/>
    </source>
</evidence>
<dbReference type="OrthoDB" id="9816067at2"/>
<dbReference type="RefSeq" id="WP_116188659.1">
    <property type="nucleotide sequence ID" value="NZ_QTTN01000008.1"/>
</dbReference>
<dbReference type="PANTHER" id="PTHR35789:SF1">
    <property type="entry name" value="SPORE GERMINATION PROTEIN B3"/>
    <property type="match status" value="1"/>
</dbReference>
<reference evidence="10 11" key="1">
    <citation type="submission" date="2018-08" db="EMBL/GenBank/DDBJ databases">
        <title>Genomic Encyclopedia of Type Strains, Phase III (KMG-III): the genomes of soil and plant-associated and newly described type strains.</title>
        <authorList>
            <person name="Whitman W."/>
        </authorList>
    </citation>
    <scope>NUCLEOTIDE SEQUENCE [LARGE SCALE GENOMIC DNA]</scope>
    <source>
        <strain evidence="10 11">CGMCC 1.10966</strain>
    </source>
</reference>
<evidence type="ECO:0000256" key="7">
    <source>
        <dbReference type="ARBA" id="ARBA00023288"/>
    </source>
</evidence>
<dbReference type="InterPro" id="IPR038501">
    <property type="entry name" value="Spore_GerAC_C_sf"/>
</dbReference>
<accession>A0A3D9SCM1</accession>
<evidence type="ECO:0000259" key="9">
    <source>
        <dbReference type="Pfam" id="PF25198"/>
    </source>
</evidence>
<name>A0A3D9SCM1_9BACL</name>
<keyword evidence="5" id="KW-0472">Membrane</keyword>
<feature type="domain" description="Spore germination GerAC-like C-terminal" evidence="8">
    <location>
        <begin position="205"/>
        <end position="372"/>
    </location>
</feature>
<dbReference type="NCBIfam" id="TIGR02887">
    <property type="entry name" value="spore_ger_x_C"/>
    <property type="match status" value="1"/>
</dbReference>
<evidence type="ECO:0000313" key="10">
    <source>
        <dbReference type="EMBL" id="REE88549.1"/>
    </source>
</evidence>
<dbReference type="AlphaFoldDB" id="A0A3D9SCM1"/>
<keyword evidence="4" id="KW-0732">Signal</keyword>
<dbReference type="Gene3D" id="6.20.190.10">
    <property type="entry name" value="Nutrient germinant receptor protein C, domain 1"/>
    <property type="match status" value="1"/>
</dbReference>
<comment type="subcellular location">
    <subcellularLocation>
        <location evidence="1">Membrane</location>
        <topology evidence="1">Lipid-anchor</topology>
    </subcellularLocation>
</comment>
<dbReference type="GO" id="GO:0009847">
    <property type="term" value="P:spore germination"/>
    <property type="evidence" value="ECO:0007669"/>
    <property type="project" value="InterPro"/>
</dbReference>
<keyword evidence="6" id="KW-0564">Palmitate</keyword>
<evidence type="ECO:0000256" key="6">
    <source>
        <dbReference type="ARBA" id="ARBA00023139"/>
    </source>
</evidence>
<dbReference type="InterPro" id="IPR008844">
    <property type="entry name" value="Spore_GerAC-like"/>
</dbReference>
<proteinExistence type="inferred from homology"/>
<gene>
    <name evidence="10" type="ORF">A8990_10845</name>
</gene>
<dbReference type="Proteomes" id="UP000256304">
    <property type="component" value="Unassembled WGS sequence"/>
</dbReference>
<dbReference type="InterPro" id="IPR046953">
    <property type="entry name" value="Spore_GerAC-like_C"/>
</dbReference>
<keyword evidence="7" id="KW-0449">Lipoprotein</keyword>
<dbReference type="EMBL" id="QTTN01000008">
    <property type="protein sequence ID" value="REE88549.1"/>
    <property type="molecule type" value="Genomic_DNA"/>
</dbReference>
<sequence length="383" mass="42984">MIKVSKLCLVVLLTVWITTGCWNLKEPDQLAFSLGAGLDLLEDGQLQLSSQIVIPSGMGGQEGSIGKKNKTFRVVSATGRNVYDAVPNIQLQLPRSLFIGQRRIILIGQRLAEHGIDDLFDEFIRNPQSEMRSRIYVVKDADAKDILAATPIFESYSSTELVDKQEAIGLKSYYFRNFLSDALRPSLQPILPALSLSASKQTVYSGSAIFNKNDGLKLIGFLNTQEAAYANWITGRQKRLVVTSFVKRGQGTVSLKLHTLDRRIRVKIVNHEIKIEVRLKGKGTLVENNSNLNPTKENDLRIIQVELSRITQKSVQQLIEKVQKQYKTDIFGFGESVHRHYPSQWKALKKNWYATFPGLDVKVKVELQCSDPGEANSSIKIIP</sequence>
<dbReference type="PANTHER" id="PTHR35789">
    <property type="entry name" value="SPORE GERMINATION PROTEIN B3"/>
    <property type="match status" value="1"/>
</dbReference>